<sequence>MSVQRRHPDPRSGLVLDTHDLHRQAGSMREVRERVEAPDDLGNKVIGVPAGAPIDLDLRLEAVVEGVLVTGEATAEAVGQCGRCLEPIAVEMAIDVQELFLYPGNDADDEEASRLEGELLDLEPLIRDEVLVELPFMPLCREDCAGLCAECGVDLNENPDHGHGAAIDPRWTELAGWDEKSSGNN</sequence>
<comment type="caution">
    <text evidence="1">The sequence shown here is derived from an EMBL/GenBank/DDBJ whole genome shotgun (WGS) entry which is preliminary data.</text>
</comment>
<dbReference type="AlphaFoldDB" id="A0A4R7J6D5"/>
<proteinExistence type="predicted"/>
<gene>
    <name evidence="1" type="ORF">CLV29_0543</name>
</gene>
<accession>A0A4R7J6D5</accession>
<protein>
    <recommendedName>
        <fullName evidence="3">Metal-binding protein</fullName>
    </recommendedName>
</protein>
<reference evidence="1 2" key="1">
    <citation type="submission" date="2019-03" db="EMBL/GenBank/DDBJ databases">
        <title>Genomic Encyclopedia of Archaeal and Bacterial Type Strains, Phase II (KMG-II): from individual species to whole genera.</title>
        <authorList>
            <person name="Goeker M."/>
        </authorList>
    </citation>
    <scope>NUCLEOTIDE SEQUENCE [LARGE SCALE GENOMIC DNA]</scope>
    <source>
        <strain evidence="1 2">DSM 24323</strain>
    </source>
</reference>
<dbReference type="PANTHER" id="PTHR34374">
    <property type="entry name" value="LARGE RIBOSOMAL RNA SUBUNIT ACCUMULATION PROTEIN YCED HOMOLOG 1, CHLOROPLASTIC"/>
    <property type="match status" value="1"/>
</dbReference>
<evidence type="ECO:0008006" key="3">
    <source>
        <dbReference type="Google" id="ProtNLM"/>
    </source>
</evidence>
<dbReference type="Pfam" id="PF02620">
    <property type="entry name" value="YceD"/>
    <property type="match status" value="1"/>
</dbReference>
<dbReference type="EMBL" id="SOAW01000001">
    <property type="protein sequence ID" value="TDT32952.1"/>
    <property type="molecule type" value="Genomic_DNA"/>
</dbReference>
<dbReference type="RefSeq" id="WP_133753530.1">
    <property type="nucleotide sequence ID" value="NZ_CP171129.1"/>
</dbReference>
<keyword evidence="2" id="KW-1185">Reference proteome</keyword>
<organism evidence="1 2">
    <name type="scientific">Naumannella halotolerans</name>
    <dbReference type="NCBI Taxonomy" id="993414"/>
    <lineage>
        <taxon>Bacteria</taxon>
        <taxon>Bacillati</taxon>
        <taxon>Actinomycetota</taxon>
        <taxon>Actinomycetes</taxon>
        <taxon>Propionibacteriales</taxon>
        <taxon>Propionibacteriaceae</taxon>
        <taxon>Naumannella</taxon>
    </lineage>
</organism>
<name>A0A4R7J6D5_9ACTN</name>
<dbReference type="OrthoDB" id="9790372at2"/>
<evidence type="ECO:0000313" key="1">
    <source>
        <dbReference type="EMBL" id="TDT32952.1"/>
    </source>
</evidence>
<dbReference type="InterPro" id="IPR003772">
    <property type="entry name" value="YceD"/>
</dbReference>
<dbReference type="Proteomes" id="UP000295371">
    <property type="component" value="Unassembled WGS sequence"/>
</dbReference>
<evidence type="ECO:0000313" key="2">
    <source>
        <dbReference type="Proteomes" id="UP000295371"/>
    </source>
</evidence>
<dbReference type="PANTHER" id="PTHR34374:SF1">
    <property type="entry name" value="LARGE RIBOSOMAL RNA SUBUNIT ACCUMULATION PROTEIN YCED HOMOLOG 1, CHLOROPLASTIC"/>
    <property type="match status" value="1"/>
</dbReference>